<proteinExistence type="predicted"/>
<organism evidence="2 3">
    <name type="scientific">Coniophora puteana (strain RWD-64-598)</name>
    <name type="common">Brown rot fungus</name>
    <dbReference type="NCBI Taxonomy" id="741705"/>
    <lineage>
        <taxon>Eukaryota</taxon>
        <taxon>Fungi</taxon>
        <taxon>Dikarya</taxon>
        <taxon>Basidiomycota</taxon>
        <taxon>Agaricomycotina</taxon>
        <taxon>Agaricomycetes</taxon>
        <taxon>Agaricomycetidae</taxon>
        <taxon>Boletales</taxon>
        <taxon>Coniophorineae</taxon>
        <taxon>Coniophoraceae</taxon>
        <taxon>Coniophora</taxon>
    </lineage>
</organism>
<dbReference type="AlphaFoldDB" id="R7SED7"/>
<evidence type="ECO:0000313" key="3">
    <source>
        <dbReference type="Proteomes" id="UP000053558"/>
    </source>
</evidence>
<name>R7SED7_CONPW</name>
<keyword evidence="3" id="KW-1185">Reference proteome</keyword>
<dbReference type="EMBL" id="JH711594">
    <property type="protein sequence ID" value="EIW74112.1"/>
    <property type="molecule type" value="Genomic_DNA"/>
</dbReference>
<sequence length="375" mass="41000">MARSYQPRRGNLTAVDVIEFLVSISPLTDEERSDTLFAQLNLNTSFTEDQSPEMRTAAQIESTGREENRRDNHQHVVCSTCGKISEYHQHLTQETFLTTKEHLDSTNQTHNKDNEHEVITNCSKLKDIVPEARKDAGEHQCNTLDHQKQGPSINDVESLNQGLCREGGLTTSQEISSSGVRMRVPEACASPSLPRICQDDMLPVHSSPGNIGKAKQPIPTASPRHNPASLFLNLLDFAPEEVDGNPDSQALLPIERPPYTASVVPTGISAEGVVLNTVPPHMLGVHRSSSNTTTTAESSALSSVAEQPALAWSDEASKPKLQFHQNGTLIFASCDIDSTIDSERFTKLSPQIRSSLAREEAPENMRVLVGIPLVG</sequence>
<feature type="region of interest" description="Disordered" evidence="1">
    <location>
        <begin position="49"/>
        <end position="71"/>
    </location>
</feature>
<accession>R7SED7</accession>
<evidence type="ECO:0000256" key="1">
    <source>
        <dbReference type="SAM" id="MobiDB-lite"/>
    </source>
</evidence>
<dbReference type="GeneID" id="19209734"/>
<gene>
    <name evidence="2" type="ORF">CONPUDRAFT_78270</name>
</gene>
<dbReference type="RefSeq" id="XP_007775690.1">
    <property type="nucleotide sequence ID" value="XM_007777500.1"/>
</dbReference>
<dbReference type="KEGG" id="cput:CONPUDRAFT_78270"/>
<reference evidence="3" key="1">
    <citation type="journal article" date="2012" name="Science">
        <title>The Paleozoic origin of enzymatic lignin decomposition reconstructed from 31 fungal genomes.</title>
        <authorList>
            <person name="Floudas D."/>
            <person name="Binder M."/>
            <person name="Riley R."/>
            <person name="Barry K."/>
            <person name="Blanchette R.A."/>
            <person name="Henrissat B."/>
            <person name="Martinez A.T."/>
            <person name="Otillar R."/>
            <person name="Spatafora J.W."/>
            <person name="Yadav J.S."/>
            <person name="Aerts A."/>
            <person name="Benoit I."/>
            <person name="Boyd A."/>
            <person name="Carlson A."/>
            <person name="Copeland A."/>
            <person name="Coutinho P.M."/>
            <person name="de Vries R.P."/>
            <person name="Ferreira P."/>
            <person name="Findley K."/>
            <person name="Foster B."/>
            <person name="Gaskell J."/>
            <person name="Glotzer D."/>
            <person name="Gorecki P."/>
            <person name="Heitman J."/>
            <person name="Hesse C."/>
            <person name="Hori C."/>
            <person name="Igarashi K."/>
            <person name="Jurgens J.A."/>
            <person name="Kallen N."/>
            <person name="Kersten P."/>
            <person name="Kohler A."/>
            <person name="Kuees U."/>
            <person name="Kumar T.K.A."/>
            <person name="Kuo A."/>
            <person name="LaButti K."/>
            <person name="Larrondo L.F."/>
            <person name="Lindquist E."/>
            <person name="Ling A."/>
            <person name="Lombard V."/>
            <person name="Lucas S."/>
            <person name="Lundell T."/>
            <person name="Martin R."/>
            <person name="McLaughlin D.J."/>
            <person name="Morgenstern I."/>
            <person name="Morin E."/>
            <person name="Murat C."/>
            <person name="Nagy L.G."/>
            <person name="Nolan M."/>
            <person name="Ohm R.A."/>
            <person name="Patyshakuliyeva A."/>
            <person name="Rokas A."/>
            <person name="Ruiz-Duenas F.J."/>
            <person name="Sabat G."/>
            <person name="Salamov A."/>
            <person name="Samejima M."/>
            <person name="Schmutz J."/>
            <person name="Slot J.C."/>
            <person name="St John F."/>
            <person name="Stenlid J."/>
            <person name="Sun H."/>
            <person name="Sun S."/>
            <person name="Syed K."/>
            <person name="Tsang A."/>
            <person name="Wiebenga A."/>
            <person name="Young D."/>
            <person name="Pisabarro A."/>
            <person name="Eastwood D.C."/>
            <person name="Martin F."/>
            <person name="Cullen D."/>
            <person name="Grigoriev I.V."/>
            <person name="Hibbett D.S."/>
        </authorList>
    </citation>
    <scope>NUCLEOTIDE SEQUENCE [LARGE SCALE GENOMIC DNA]</scope>
    <source>
        <strain evidence="3">RWD-64-598 SS2</strain>
    </source>
</reference>
<protein>
    <submittedName>
        <fullName evidence="2">Uncharacterized protein</fullName>
    </submittedName>
</protein>
<evidence type="ECO:0000313" key="2">
    <source>
        <dbReference type="EMBL" id="EIW74112.1"/>
    </source>
</evidence>
<dbReference type="Proteomes" id="UP000053558">
    <property type="component" value="Unassembled WGS sequence"/>
</dbReference>